<name>A0ABW3F9A3_9PROT</name>
<sequence>MQLHFLSALVIFISGYAPLGLILLIKDLNEESFYFEHPFRALVIFVIFAFSALFAMSAARNIKQGVPVKISKISNKSADMFTYTIPYMMSFYKFDLGDWKLLLCLAIFLSLMFVLSYRTQNVFVNPVLALAGYGLYDCQFKDGTQERQGLLLSKQHFQVGDYCAIKRLSNLMYFVTHVEVTKEAGEGES</sequence>
<accession>A0ABW3F9A3</accession>
<evidence type="ECO:0000313" key="2">
    <source>
        <dbReference type="EMBL" id="MFD0913346.1"/>
    </source>
</evidence>
<feature type="transmembrane region" description="Helical" evidence="1">
    <location>
        <begin position="37"/>
        <end position="59"/>
    </location>
</feature>
<organism evidence="2 3">
    <name type="scientific">Methylophilus luteus</name>
    <dbReference type="NCBI Taxonomy" id="640108"/>
    <lineage>
        <taxon>Bacteria</taxon>
        <taxon>Pseudomonadati</taxon>
        <taxon>Pseudomonadota</taxon>
        <taxon>Betaproteobacteria</taxon>
        <taxon>Nitrosomonadales</taxon>
        <taxon>Methylophilaceae</taxon>
        <taxon>Methylophilus</taxon>
    </lineage>
</organism>
<dbReference type="EMBL" id="JBHTKB010000001">
    <property type="protein sequence ID" value="MFD0913346.1"/>
    <property type="molecule type" value="Genomic_DNA"/>
</dbReference>
<evidence type="ECO:0000313" key="3">
    <source>
        <dbReference type="Proteomes" id="UP001597128"/>
    </source>
</evidence>
<comment type="caution">
    <text evidence="2">The sequence shown here is derived from an EMBL/GenBank/DDBJ whole genome shotgun (WGS) entry which is preliminary data.</text>
</comment>
<keyword evidence="1" id="KW-0472">Membrane</keyword>
<protein>
    <submittedName>
        <fullName evidence="2">Uncharacterized protein</fullName>
    </submittedName>
</protein>
<reference evidence="3" key="1">
    <citation type="journal article" date="2019" name="Int. J. Syst. Evol. Microbiol.">
        <title>The Global Catalogue of Microorganisms (GCM) 10K type strain sequencing project: providing services to taxonomists for standard genome sequencing and annotation.</title>
        <authorList>
            <consortium name="The Broad Institute Genomics Platform"/>
            <consortium name="The Broad Institute Genome Sequencing Center for Infectious Disease"/>
            <person name="Wu L."/>
            <person name="Ma J."/>
        </authorList>
    </citation>
    <scope>NUCLEOTIDE SEQUENCE [LARGE SCALE GENOMIC DNA]</scope>
    <source>
        <strain evidence="3">CCUG 58412</strain>
    </source>
</reference>
<dbReference type="Proteomes" id="UP001597128">
    <property type="component" value="Unassembled WGS sequence"/>
</dbReference>
<feature type="transmembrane region" description="Helical" evidence="1">
    <location>
        <begin position="99"/>
        <end position="117"/>
    </location>
</feature>
<evidence type="ECO:0000256" key="1">
    <source>
        <dbReference type="SAM" id="Phobius"/>
    </source>
</evidence>
<proteinExistence type="predicted"/>
<keyword evidence="1" id="KW-1133">Transmembrane helix</keyword>
<keyword evidence="3" id="KW-1185">Reference proteome</keyword>
<keyword evidence="1" id="KW-0812">Transmembrane</keyword>
<gene>
    <name evidence="2" type="ORF">ACFQ1Z_07295</name>
</gene>
<feature type="transmembrane region" description="Helical" evidence="1">
    <location>
        <begin position="6"/>
        <end position="25"/>
    </location>
</feature>
<dbReference type="RefSeq" id="WP_379056669.1">
    <property type="nucleotide sequence ID" value="NZ_JBHTKB010000001.1"/>
</dbReference>